<accession>A0A4R3MLU1</accession>
<organism evidence="1 2">
    <name type="scientific">Natranaerovirga pectinivora</name>
    <dbReference type="NCBI Taxonomy" id="682400"/>
    <lineage>
        <taxon>Bacteria</taxon>
        <taxon>Bacillati</taxon>
        <taxon>Bacillota</taxon>
        <taxon>Clostridia</taxon>
        <taxon>Lachnospirales</taxon>
        <taxon>Natranaerovirgaceae</taxon>
        <taxon>Natranaerovirga</taxon>
    </lineage>
</organism>
<keyword evidence="2" id="KW-1185">Reference proteome</keyword>
<sequence>MRKVVFTVLLIVTILTICACASKMKPTLKGFYQTEKDVNGYYIQISINHHDNSFIQYIDNREVDRGIYENLQNNVYRIKSDKQNFEINLNEDNSFEIYILKINNENPILMKNISHTPTTFLTEFDDIEEYKTLVD</sequence>
<comment type="caution">
    <text evidence="1">The sequence shown here is derived from an EMBL/GenBank/DDBJ whole genome shotgun (WGS) entry which is preliminary data.</text>
</comment>
<proteinExistence type="predicted"/>
<dbReference type="OrthoDB" id="2864818at2"/>
<dbReference type="Proteomes" id="UP000294902">
    <property type="component" value="Unassembled WGS sequence"/>
</dbReference>
<evidence type="ECO:0000313" key="2">
    <source>
        <dbReference type="Proteomes" id="UP000294902"/>
    </source>
</evidence>
<protein>
    <submittedName>
        <fullName evidence="1">Uncharacterized protein</fullName>
    </submittedName>
</protein>
<dbReference type="PROSITE" id="PS51257">
    <property type="entry name" value="PROKAR_LIPOPROTEIN"/>
    <property type="match status" value="1"/>
</dbReference>
<dbReference type="EMBL" id="SMAL01000003">
    <property type="protein sequence ID" value="TCT15638.1"/>
    <property type="molecule type" value="Genomic_DNA"/>
</dbReference>
<reference evidence="1 2" key="1">
    <citation type="submission" date="2019-03" db="EMBL/GenBank/DDBJ databases">
        <title>Genomic Encyclopedia of Type Strains, Phase IV (KMG-IV): sequencing the most valuable type-strain genomes for metagenomic binning, comparative biology and taxonomic classification.</title>
        <authorList>
            <person name="Goeker M."/>
        </authorList>
    </citation>
    <scope>NUCLEOTIDE SEQUENCE [LARGE SCALE GENOMIC DNA]</scope>
    <source>
        <strain evidence="1 2">DSM 24629</strain>
    </source>
</reference>
<dbReference type="AlphaFoldDB" id="A0A4R3MLU1"/>
<dbReference type="RefSeq" id="WP_132251491.1">
    <property type="nucleotide sequence ID" value="NZ_SMAL01000003.1"/>
</dbReference>
<gene>
    <name evidence="1" type="ORF">EDC18_103346</name>
</gene>
<name>A0A4R3MLU1_9FIRM</name>
<evidence type="ECO:0000313" key="1">
    <source>
        <dbReference type="EMBL" id="TCT15638.1"/>
    </source>
</evidence>